<evidence type="ECO:0000313" key="2">
    <source>
        <dbReference type="Proteomes" id="UP000036061"/>
    </source>
</evidence>
<protein>
    <submittedName>
        <fullName evidence="1">Uncharacterized protein</fullName>
    </submittedName>
</protein>
<reference evidence="1 2" key="1">
    <citation type="journal article" date="2015" name="Genome Announc.">
        <title>Draft Genome Sequence of Brevibacillus brevis DZQ7, a Plant Growth-Promoting Rhizobacterium with Broad-Spectrum Antimicrobial Activity.</title>
        <authorList>
            <person name="Hou Q."/>
            <person name="Wang C."/>
            <person name="Hou X."/>
            <person name="Xia Z."/>
            <person name="Ye J."/>
            <person name="Liu K."/>
            <person name="Liu H."/>
            <person name="Wang J."/>
            <person name="Guo H."/>
            <person name="Yu X."/>
            <person name="Yang Y."/>
            <person name="Du B."/>
            <person name="Ding Y."/>
        </authorList>
    </citation>
    <scope>NUCLEOTIDE SEQUENCE [LARGE SCALE GENOMIC DNA]</scope>
    <source>
        <strain evidence="1 2">DZQ7</strain>
    </source>
</reference>
<evidence type="ECO:0000313" key="1">
    <source>
        <dbReference type="EMBL" id="AWX56022.1"/>
    </source>
</evidence>
<name>A0A2Z4MHM4_BREBE</name>
<organism evidence="1 2">
    <name type="scientific">Brevibacillus brevis</name>
    <name type="common">Bacillus brevis</name>
    <dbReference type="NCBI Taxonomy" id="1393"/>
    <lineage>
        <taxon>Bacteria</taxon>
        <taxon>Bacillati</taxon>
        <taxon>Bacillota</taxon>
        <taxon>Bacilli</taxon>
        <taxon>Bacillales</taxon>
        <taxon>Paenibacillaceae</taxon>
        <taxon>Brevibacillus</taxon>
    </lineage>
</organism>
<dbReference type="AlphaFoldDB" id="A0A2Z4MHM4"/>
<proteinExistence type="predicted"/>
<accession>A0A2Z4MHM4</accession>
<dbReference type="Proteomes" id="UP000036061">
    <property type="component" value="Chromosome"/>
</dbReference>
<sequence>MEVQVLSTAPYGKQQVRKLADEANYEPFYFFLNVESSSIFHYNHNVIMNLIFNVVFDVS</sequence>
<gene>
    <name evidence="1" type="ORF">AB432_013630</name>
</gene>
<dbReference type="EMBL" id="CP030117">
    <property type="protein sequence ID" value="AWX56022.1"/>
    <property type="molecule type" value="Genomic_DNA"/>
</dbReference>